<dbReference type="GO" id="GO:0012505">
    <property type="term" value="C:endomembrane system"/>
    <property type="evidence" value="ECO:0007669"/>
    <property type="project" value="UniProtKB-SubCell"/>
</dbReference>
<keyword evidence="3" id="KW-0812">Transmembrane</keyword>
<evidence type="ECO:0000256" key="2">
    <source>
        <dbReference type="ARBA" id="ARBA00022448"/>
    </source>
</evidence>
<dbReference type="STRING" id="1503961.SAMN05421736_11758"/>
<evidence type="ECO:0008006" key="6">
    <source>
        <dbReference type="Google" id="ProtNLM"/>
    </source>
</evidence>
<feature type="transmembrane region" description="Helical" evidence="3">
    <location>
        <begin position="46"/>
        <end position="64"/>
    </location>
</feature>
<dbReference type="Gene3D" id="1.20.1530.20">
    <property type="match status" value="1"/>
</dbReference>
<evidence type="ECO:0000313" key="5">
    <source>
        <dbReference type="Proteomes" id="UP000198935"/>
    </source>
</evidence>
<keyword evidence="2" id="KW-0813">Transport</keyword>
<dbReference type="InterPro" id="IPR038770">
    <property type="entry name" value="Na+/solute_symporter_sf"/>
</dbReference>
<feature type="transmembrane region" description="Helical" evidence="3">
    <location>
        <begin position="70"/>
        <end position="92"/>
    </location>
</feature>
<evidence type="ECO:0000256" key="3">
    <source>
        <dbReference type="SAM" id="Phobius"/>
    </source>
</evidence>
<protein>
    <recommendedName>
        <fullName evidence="6">Membrane transport protein</fullName>
    </recommendedName>
</protein>
<dbReference type="EMBL" id="FNPI01000017">
    <property type="protein sequence ID" value="SDZ56200.1"/>
    <property type="molecule type" value="Genomic_DNA"/>
</dbReference>
<dbReference type="PANTHER" id="PTHR36838">
    <property type="entry name" value="AUXIN EFFLUX CARRIER FAMILY PROTEIN"/>
    <property type="match status" value="1"/>
</dbReference>
<reference evidence="5" key="1">
    <citation type="submission" date="2016-10" db="EMBL/GenBank/DDBJ databases">
        <authorList>
            <person name="Varghese N."/>
            <person name="Submissions S."/>
        </authorList>
    </citation>
    <scope>NUCLEOTIDE SEQUENCE [LARGE SCALE GENOMIC DNA]</scope>
    <source>
        <strain evidence="5">SP</strain>
    </source>
</reference>
<sequence length="323" mass="35057">MGNFIFALSIILAGLLFGRGLRVLLDKGVIPSAKRMHTILKACTMAALLVVNPIIIMGAFWNVQLDEPRLILLPVLGAATLCLGGALALAAAKWMKMDRAQTGAMFSSGMYTNLGSFGNLFCFVFLGEVSLVFVAMFRLLEDLIYYLVGFPIAQSYGEKRAGEARKSAWRKIMTNPFIIMTFLAIIIGGVLNVSSWNRPAFYAGFNSFLVPLFTILLVVPTGFNLKVSAAKGFIKESMLIGAIKYVIVPVTVTLIGVASGLHLVYDGIPLKVVIVLSAMPPGFTSLVPPQLFKLDMDLANSSWLINTALLLVLLPILFFIVSL</sequence>
<name>A0A1H3U168_9BACI</name>
<keyword evidence="3" id="KW-1133">Transmembrane helix</keyword>
<gene>
    <name evidence="4" type="ORF">SAMN05421736_11758</name>
</gene>
<feature type="transmembrane region" description="Helical" evidence="3">
    <location>
        <begin position="104"/>
        <end position="126"/>
    </location>
</feature>
<organism evidence="4 5">
    <name type="scientific">Evansella caseinilytica</name>
    <dbReference type="NCBI Taxonomy" id="1503961"/>
    <lineage>
        <taxon>Bacteria</taxon>
        <taxon>Bacillati</taxon>
        <taxon>Bacillota</taxon>
        <taxon>Bacilli</taxon>
        <taxon>Bacillales</taxon>
        <taxon>Bacillaceae</taxon>
        <taxon>Evansella</taxon>
    </lineage>
</organism>
<evidence type="ECO:0000313" key="4">
    <source>
        <dbReference type="EMBL" id="SDZ56200.1"/>
    </source>
</evidence>
<feature type="transmembrane region" description="Helical" evidence="3">
    <location>
        <begin position="245"/>
        <end position="265"/>
    </location>
</feature>
<dbReference type="AlphaFoldDB" id="A0A1H3U168"/>
<feature type="transmembrane region" description="Helical" evidence="3">
    <location>
        <begin position="303"/>
        <end position="321"/>
    </location>
</feature>
<keyword evidence="5" id="KW-1185">Reference proteome</keyword>
<comment type="subcellular location">
    <subcellularLocation>
        <location evidence="1">Endomembrane system</location>
        <topology evidence="1">Multi-pass membrane protein</topology>
    </subcellularLocation>
</comment>
<keyword evidence="3" id="KW-0472">Membrane</keyword>
<feature type="transmembrane region" description="Helical" evidence="3">
    <location>
        <begin position="174"/>
        <end position="194"/>
    </location>
</feature>
<dbReference type="Proteomes" id="UP000198935">
    <property type="component" value="Unassembled WGS sequence"/>
</dbReference>
<feature type="transmembrane region" description="Helical" evidence="3">
    <location>
        <begin position="200"/>
        <end position="225"/>
    </location>
</feature>
<evidence type="ECO:0000256" key="1">
    <source>
        <dbReference type="ARBA" id="ARBA00004127"/>
    </source>
</evidence>
<accession>A0A1H3U168</accession>
<proteinExistence type="predicted"/>
<dbReference type="OrthoDB" id="2840521at2"/>
<dbReference type="PANTHER" id="PTHR36838:SF3">
    <property type="entry name" value="TRANSPORTER AUXIN EFFLUX CARRIER EC FAMILY"/>
    <property type="match status" value="1"/>
</dbReference>
<feature type="transmembrane region" description="Helical" evidence="3">
    <location>
        <begin position="6"/>
        <end position="25"/>
    </location>
</feature>